<dbReference type="GO" id="GO:0006417">
    <property type="term" value="P:regulation of translation"/>
    <property type="evidence" value="ECO:0007669"/>
    <property type="project" value="UniProtKB-KW"/>
</dbReference>
<dbReference type="InterPro" id="IPR011013">
    <property type="entry name" value="Gal_mutarotase_sf_dom"/>
</dbReference>
<evidence type="ECO:0000256" key="4">
    <source>
        <dbReference type="PROSITE-ProRule" id="PRU00317"/>
    </source>
</evidence>
<dbReference type="Proteomes" id="UP000436088">
    <property type="component" value="Unassembled WGS sequence"/>
</dbReference>
<dbReference type="InterPro" id="IPR033133">
    <property type="entry name" value="PUM-HD"/>
</dbReference>
<dbReference type="InterPro" id="IPR015421">
    <property type="entry name" value="PyrdxlP-dep_Trfase_major"/>
</dbReference>
<feature type="compositionally biased region" description="Basic and acidic residues" evidence="5">
    <location>
        <begin position="438"/>
        <end position="460"/>
    </location>
</feature>
<gene>
    <name evidence="7" type="ORF">F3Y22_tig00111309pilonHSYRG00046</name>
</gene>
<evidence type="ECO:0000259" key="6">
    <source>
        <dbReference type="PROSITE" id="PS50303"/>
    </source>
</evidence>
<dbReference type="GO" id="GO:0030170">
    <property type="term" value="F:pyridoxal phosphate binding"/>
    <property type="evidence" value="ECO:0007669"/>
    <property type="project" value="InterPro"/>
</dbReference>
<dbReference type="Pfam" id="PF22493">
    <property type="entry name" value="PUF_NOP9"/>
    <property type="match status" value="1"/>
</dbReference>
<dbReference type="InterPro" id="IPR011989">
    <property type="entry name" value="ARM-like"/>
</dbReference>
<feature type="region of interest" description="Disordered" evidence="5">
    <location>
        <begin position="380"/>
        <end position="460"/>
    </location>
</feature>
<keyword evidence="7" id="KW-0808">Transferase</keyword>
<dbReference type="InterPro" id="IPR015424">
    <property type="entry name" value="PyrdxlP-dep_Trfase"/>
</dbReference>
<dbReference type="GO" id="GO:0030246">
    <property type="term" value="F:carbohydrate binding"/>
    <property type="evidence" value="ECO:0007669"/>
    <property type="project" value="InterPro"/>
</dbReference>
<feature type="compositionally biased region" description="Basic and acidic residues" evidence="5">
    <location>
        <begin position="829"/>
        <end position="848"/>
    </location>
</feature>
<dbReference type="Pfam" id="PF00155">
    <property type="entry name" value="Aminotran_1_2"/>
    <property type="match status" value="1"/>
</dbReference>
<name>A0A6A2YQU0_HIBSY</name>
<dbReference type="GO" id="GO:0008483">
    <property type="term" value="F:transaminase activity"/>
    <property type="evidence" value="ECO:0007669"/>
    <property type="project" value="UniProtKB-KW"/>
</dbReference>
<dbReference type="Gene3D" id="3.90.1150.10">
    <property type="entry name" value="Aspartate Aminotransferase, domain 1"/>
    <property type="match status" value="1"/>
</dbReference>
<dbReference type="PROSITE" id="PS50303">
    <property type="entry name" value="PUM_HD"/>
    <property type="match status" value="1"/>
</dbReference>
<dbReference type="Gene3D" id="1.25.10.10">
    <property type="entry name" value="Leucine-rich Repeat Variant"/>
    <property type="match status" value="2"/>
</dbReference>
<dbReference type="GO" id="GO:0006013">
    <property type="term" value="P:mannose metabolic process"/>
    <property type="evidence" value="ECO:0007669"/>
    <property type="project" value="InterPro"/>
</dbReference>
<protein>
    <submittedName>
        <fullName evidence="7">Alanine aminotransferase 2</fullName>
    </submittedName>
</protein>
<dbReference type="InterPro" id="IPR011682">
    <property type="entry name" value="Glyco_hydro_38_C"/>
</dbReference>
<dbReference type="InterPro" id="IPR015422">
    <property type="entry name" value="PyrdxlP-dep_Trfase_small"/>
</dbReference>
<dbReference type="InterPro" id="IPR004839">
    <property type="entry name" value="Aminotransferase_I/II_large"/>
</dbReference>
<dbReference type="GO" id="GO:0003729">
    <property type="term" value="F:mRNA binding"/>
    <property type="evidence" value="ECO:0007669"/>
    <property type="project" value="TreeGrafter"/>
</dbReference>
<keyword evidence="8" id="KW-1185">Reference proteome</keyword>
<dbReference type="SMART" id="SM00025">
    <property type="entry name" value="Pumilio"/>
    <property type="match status" value="5"/>
</dbReference>
<dbReference type="Gene3D" id="2.70.98.30">
    <property type="entry name" value="Golgi alpha-mannosidase II, domain 4"/>
    <property type="match status" value="1"/>
</dbReference>
<dbReference type="SUPFAM" id="SSF53383">
    <property type="entry name" value="PLP-dependent transferases"/>
    <property type="match status" value="1"/>
</dbReference>
<dbReference type="Pfam" id="PF07748">
    <property type="entry name" value="Glyco_hydro_38C"/>
    <property type="match status" value="1"/>
</dbReference>
<dbReference type="PANTHER" id="PTHR13389">
    <property type="entry name" value="PUMILIO HOMOLOG 3"/>
    <property type="match status" value="1"/>
</dbReference>
<dbReference type="Gene3D" id="3.40.640.10">
    <property type="entry name" value="Type I PLP-dependent aspartate aminotransferase-like (Major domain)"/>
    <property type="match status" value="1"/>
</dbReference>
<reference evidence="7" key="1">
    <citation type="submission" date="2019-09" db="EMBL/GenBank/DDBJ databases">
        <title>Draft genome information of white flower Hibiscus syriacus.</title>
        <authorList>
            <person name="Kim Y.-M."/>
        </authorList>
    </citation>
    <scope>NUCLEOTIDE SEQUENCE [LARGE SCALE GENOMIC DNA]</scope>
    <source>
        <strain evidence="7">YM2019G1</strain>
    </source>
</reference>
<dbReference type="InterPro" id="IPR016024">
    <property type="entry name" value="ARM-type_fold"/>
</dbReference>
<evidence type="ECO:0000313" key="8">
    <source>
        <dbReference type="Proteomes" id="UP000436088"/>
    </source>
</evidence>
<evidence type="ECO:0000313" key="7">
    <source>
        <dbReference type="EMBL" id="KAE8681733.1"/>
    </source>
</evidence>
<dbReference type="EMBL" id="VEPZ02001301">
    <property type="protein sequence ID" value="KAE8681733.1"/>
    <property type="molecule type" value="Genomic_DNA"/>
</dbReference>
<feature type="domain" description="PUM-HD" evidence="6">
    <location>
        <begin position="486"/>
        <end position="840"/>
    </location>
</feature>
<dbReference type="PROSITE" id="PS50302">
    <property type="entry name" value="PUM"/>
    <property type="match status" value="1"/>
</dbReference>
<dbReference type="SUPFAM" id="SSF74650">
    <property type="entry name" value="Galactose mutarotase-like"/>
    <property type="match status" value="1"/>
</dbReference>
<comment type="caution">
    <text evidence="7">The sequence shown here is derived from an EMBL/GenBank/DDBJ whole genome shotgun (WGS) entry which is preliminary data.</text>
</comment>
<dbReference type="AlphaFoldDB" id="A0A6A2YQU0"/>
<evidence type="ECO:0000256" key="1">
    <source>
        <dbReference type="ARBA" id="ARBA00022737"/>
    </source>
</evidence>
<dbReference type="SUPFAM" id="SSF48371">
    <property type="entry name" value="ARM repeat"/>
    <property type="match status" value="1"/>
</dbReference>
<evidence type="ECO:0000256" key="2">
    <source>
        <dbReference type="ARBA" id="ARBA00022845"/>
    </source>
</evidence>
<feature type="compositionally biased region" description="Acidic residues" evidence="5">
    <location>
        <begin position="849"/>
        <end position="858"/>
    </location>
</feature>
<feature type="region of interest" description="Disordered" evidence="5">
    <location>
        <begin position="829"/>
        <end position="891"/>
    </location>
</feature>
<evidence type="ECO:0000256" key="5">
    <source>
        <dbReference type="SAM" id="MobiDB-lite"/>
    </source>
</evidence>
<dbReference type="GO" id="GO:0005730">
    <property type="term" value="C:nucleolus"/>
    <property type="evidence" value="ECO:0007669"/>
    <property type="project" value="TreeGrafter"/>
</dbReference>
<dbReference type="InterPro" id="IPR040059">
    <property type="entry name" value="PUM3"/>
</dbReference>
<keyword evidence="7" id="KW-0032">Aminotransferase</keyword>
<dbReference type="PANTHER" id="PTHR13389:SF0">
    <property type="entry name" value="PUMILIO HOMOLOG 3"/>
    <property type="match status" value="1"/>
</dbReference>
<feature type="repeat" description="Pumilio" evidence="4">
    <location>
        <begin position="586"/>
        <end position="622"/>
    </location>
</feature>
<dbReference type="GO" id="GO:0004559">
    <property type="term" value="F:alpha-mannosidase activity"/>
    <property type="evidence" value="ECO:0007669"/>
    <property type="project" value="InterPro"/>
</dbReference>
<keyword evidence="1" id="KW-0677">Repeat</keyword>
<accession>A0A6A2YQU0</accession>
<dbReference type="InterPro" id="IPR001313">
    <property type="entry name" value="Pumilio_RNA-bd_rpt"/>
</dbReference>
<evidence type="ECO:0000256" key="3">
    <source>
        <dbReference type="ARBA" id="ARBA00022884"/>
    </source>
</evidence>
<organism evidence="7 8">
    <name type="scientific">Hibiscus syriacus</name>
    <name type="common">Rose of Sharon</name>
    <dbReference type="NCBI Taxonomy" id="106335"/>
    <lineage>
        <taxon>Eukaryota</taxon>
        <taxon>Viridiplantae</taxon>
        <taxon>Streptophyta</taxon>
        <taxon>Embryophyta</taxon>
        <taxon>Tracheophyta</taxon>
        <taxon>Spermatophyta</taxon>
        <taxon>Magnoliopsida</taxon>
        <taxon>eudicotyledons</taxon>
        <taxon>Gunneridae</taxon>
        <taxon>Pentapetalae</taxon>
        <taxon>rosids</taxon>
        <taxon>malvids</taxon>
        <taxon>Malvales</taxon>
        <taxon>Malvaceae</taxon>
        <taxon>Malvoideae</taxon>
        <taxon>Hibiscus</taxon>
    </lineage>
</organism>
<keyword evidence="3" id="KW-0694">RNA-binding</keyword>
<keyword evidence="2" id="KW-0810">Translation regulation</keyword>
<proteinExistence type="predicted"/>
<sequence length="1040" mass="117052">MLESKMTSQQRDVEHIFQLLTGKKCEENHDDSQVFDKLPTPKVDVPVQQSYLWYSSSSGNFDSQAFGAYVFRPNSSSLIVVSRSVPLRITPGPLVDEVYQQFNEWIYQVTRLYKDKEHTEFEFTIGPISTDDIVGKEIITRLTAKMTTNKVFHIDSNGRNKLVEDDDPYKFRLLLMGINLKNARVGSGFVAVEIPYYLDEATGWGLEVSELKKQLEISRYKGNTVRALVVINPGKPTGQVLTEENQKTIVEFYKQEGLVLLEDEVYQKKIYVPEKKFHYFKKVLRSMGYSEKDISLVSFQSVSKGYYGECKKRGGYMEVTGFGADVREQIYKVAIVNLYSNISGQILVSLVMSPPKVGDESYESYSTEGDRALELKASMAAKNQQTRKPKQRKQISSSNTDRDCSKSKKPKLLASIQSKTPSNKPLIKPFNPSKQKHEHPSHSKFKKQDYGSENKELSKRERRIQAKELAAARKTKRKPHYTLEQELASLGEKMRLRNIAKKDKSKLITEALQKMKGKIPEITGSHVSSRVLQTCVKHCSQTERDAVFSELQPHLLTLSCNACAVHLVKKMLDAASNKQLVGVISTLRGHVASLLRHRVGSVVVEHAYQLGNASQKQELLMELYSFELHLFKNFASIKESRLIDVISKLGLQKSSVLRHMSSVIQPILEKGIVDHSIIYRVLVEYLNTADHSSVADIIQQLSGPLLVRMIHNRDGSKIGMLCVKHGSAKERKKIIKGMKGHISKITHDQCGCMVLVGIVSMVDDTKLLTKFIIRELQETLKELALDKSGRRLLLQLLHPNCSRYLNFDGLAFLNLSVLSLTAKNDYEVGSEKISRDKESNKKAAKSDIPEENIDEEPTTETATSDPDMTETESGKSDIPKESLCSAEGGKKDPSLRRRELLVKSGLAENLVDVCIEDSRELLTSNFGKEIIFEVAMGGSDGILRPTLDKSVFNLKKHNQAITQLLLQWTNLRPKNITVENYIVLKALIPGFDPWGQGSFHGGGIVMHKGEEIRIGARELGKSDRVRDLELGMNLTCSTAH</sequence>